<dbReference type="Gene3D" id="1.10.8.60">
    <property type="match status" value="1"/>
</dbReference>
<dbReference type="EMBL" id="WJXB01000024">
    <property type="protein sequence ID" value="MRN57344.1"/>
    <property type="molecule type" value="Genomic_DNA"/>
</dbReference>
<dbReference type="CDD" id="cd18137">
    <property type="entry name" value="HLD_clamp_pol_III_gamma_tau"/>
    <property type="match status" value="1"/>
</dbReference>
<keyword evidence="9" id="KW-0067">ATP-binding</keyword>
<evidence type="ECO:0000259" key="12">
    <source>
        <dbReference type="SMART" id="SM00382"/>
    </source>
</evidence>
<evidence type="ECO:0000256" key="3">
    <source>
        <dbReference type="ARBA" id="ARBA00022679"/>
    </source>
</evidence>
<dbReference type="RefSeq" id="WP_338116208.1">
    <property type="nucleotide sequence ID" value="NZ_WJXB01000024.1"/>
</dbReference>
<dbReference type="GO" id="GO:0009360">
    <property type="term" value="C:DNA polymerase III complex"/>
    <property type="evidence" value="ECO:0007669"/>
    <property type="project" value="InterPro"/>
</dbReference>
<evidence type="ECO:0000256" key="2">
    <source>
        <dbReference type="ARBA" id="ARBA00012417"/>
    </source>
</evidence>
<evidence type="ECO:0000313" key="13">
    <source>
        <dbReference type="EMBL" id="MRN57344.1"/>
    </source>
</evidence>
<dbReference type="InterPro" id="IPR012763">
    <property type="entry name" value="DNA_pol_III_sug/sutau_N"/>
</dbReference>
<evidence type="ECO:0000256" key="1">
    <source>
        <dbReference type="ARBA" id="ARBA00006360"/>
    </source>
</evidence>
<dbReference type="FunFam" id="1.10.8.60:FF:000013">
    <property type="entry name" value="DNA polymerase III subunit gamma/tau"/>
    <property type="match status" value="1"/>
</dbReference>
<proteinExistence type="inferred from homology"/>
<gene>
    <name evidence="13" type="primary">dnaX</name>
    <name evidence="13" type="ORF">GJB61_30910</name>
</gene>
<dbReference type="GO" id="GO:0003887">
    <property type="term" value="F:DNA-directed DNA polymerase activity"/>
    <property type="evidence" value="ECO:0007669"/>
    <property type="project" value="UniProtKB-KW"/>
</dbReference>
<keyword evidence="5" id="KW-0235">DNA replication</keyword>
<dbReference type="CDD" id="cd00009">
    <property type="entry name" value="AAA"/>
    <property type="match status" value="1"/>
</dbReference>
<dbReference type="Pfam" id="PF13177">
    <property type="entry name" value="DNA_pol3_delta2"/>
    <property type="match status" value="1"/>
</dbReference>
<dbReference type="Pfam" id="PF20964">
    <property type="entry name" value="DnaX_C"/>
    <property type="match status" value="1"/>
</dbReference>
<comment type="catalytic activity">
    <reaction evidence="11">
        <text>DNA(n) + a 2'-deoxyribonucleoside 5'-triphosphate = DNA(n+1) + diphosphate</text>
        <dbReference type="Rhea" id="RHEA:22508"/>
        <dbReference type="Rhea" id="RHEA-COMP:17339"/>
        <dbReference type="Rhea" id="RHEA-COMP:17340"/>
        <dbReference type="ChEBI" id="CHEBI:33019"/>
        <dbReference type="ChEBI" id="CHEBI:61560"/>
        <dbReference type="ChEBI" id="CHEBI:173112"/>
        <dbReference type="EC" id="2.7.7.7"/>
    </reaction>
</comment>
<dbReference type="Gene3D" id="1.20.272.10">
    <property type="match status" value="1"/>
</dbReference>
<comment type="similarity">
    <text evidence="1">Belongs to the DnaX/STICHEL family.</text>
</comment>
<dbReference type="InterPro" id="IPR027417">
    <property type="entry name" value="P-loop_NTPase"/>
</dbReference>
<evidence type="ECO:0000313" key="14">
    <source>
        <dbReference type="Proteomes" id="UP000463051"/>
    </source>
</evidence>
<keyword evidence="7" id="KW-0547">Nucleotide-binding</keyword>
<keyword evidence="10" id="KW-0239">DNA-directed DNA polymerase</keyword>
<reference evidence="13 14" key="1">
    <citation type="submission" date="2019-11" db="EMBL/GenBank/DDBJ databases">
        <title>Paenibacillus monticola sp. nov., a novel PGPR strain isolated from mountain sample in China.</title>
        <authorList>
            <person name="Zhao Q."/>
            <person name="Li H.-P."/>
            <person name="Zhang J.-L."/>
        </authorList>
    </citation>
    <scope>NUCLEOTIDE SEQUENCE [LARGE SCALE GENOMIC DNA]</scope>
    <source>
        <strain evidence="13 14">LC-T2</strain>
    </source>
</reference>
<dbReference type="GO" id="GO:0006261">
    <property type="term" value="P:DNA-templated DNA replication"/>
    <property type="evidence" value="ECO:0007669"/>
    <property type="project" value="TreeGrafter"/>
</dbReference>
<sequence>MEHIALYRAWRPQSFQDMVGQQHIIQTLQNAIREQRVSHAYLFSGPRGTGKTSAAKVLAKAVNCERGPGPEPCNECPSCLRITAGNVMDVQEIDAASNRGVEEIRDLRDKVKYAPTEVRRKVYIIDEVHMLTTEAFNALLKTLEEPPPHVMFILATTEPHRLPATIISRCQRFDFRRVSLEDQVGRLRLICEKEGIAADADALQYIARLSDGGMRDAVSILDQISSFTDGNVTYQQVLGMTGGIPSEQFARLATAILEGDMGLLLDLVEQLMQEGKSADKCLENLLYYFRDLLMIKMVPKADQLTERVLNPAEFRDMASSFPRERLFEIVDTLNRYLGEMKYATHPQTLFEVALMKLCSLQQEITPTLSAAPMGMLQDVGGANTSTVDLSELDVLKRQITALEKKLEQALQSGGISGGVRENAVVQKSAVAQSSAPRMPSSKMPPHLDKFIAGKDHSDFANIYKQWSLVLQGVKEEKVTVHAWFVDGEPVSVMEDAVLVAFKNTIHRDTTEKPANRQVIEHVLAARLGKPYRLVTMMLRDWNEATLKSAERQGTEELRLEHEHETPEAKAEPWIDEAIQLFGEDLVIIKD</sequence>
<dbReference type="Gene3D" id="3.40.50.300">
    <property type="entry name" value="P-loop containing nucleotide triphosphate hydrolases"/>
    <property type="match status" value="1"/>
</dbReference>
<dbReference type="GO" id="GO:0003677">
    <property type="term" value="F:DNA binding"/>
    <property type="evidence" value="ECO:0007669"/>
    <property type="project" value="InterPro"/>
</dbReference>
<name>A0A7X2HC24_9BACL</name>
<evidence type="ECO:0000256" key="9">
    <source>
        <dbReference type="ARBA" id="ARBA00022840"/>
    </source>
</evidence>
<dbReference type="InterPro" id="IPR008921">
    <property type="entry name" value="DNA_pol3_clamp-load_cplx_C"/>
</dbReference>
<dbReference type="SMART" id="SM00382">
    <property type="entry name" value="AAA"/>
    <property type="match status" value="1"/>
</dbReference>
<evidence type="ECO:0000256" key="11">
    <source>
        <dbReference type="ARBA" id="ARBA00049244"/>
    </source>
</evidence>
<dbReference type="Pfam" id="PF12169">
    <property type="entry name" value="DNA_pol3_gamma3"/>
    <property type="match status" value="1"/>
</dbReference>
<dbReference type="NCBIfam" id="NF004046">
    <property type="entry name" value="PRK05563.1"/>
    <property type="match status" value="1"/>
</dbReference>
<keyword evidence="3 13" id="KW-0808">Transferase</keyword>
<dbReference type="Pfam" id="PF22608">
    <property type="entry name" value="DNAX_ATPase_lid"/>
    <property type="match status" value="1"/>
</dbReference>
<comment type="caution">
    <text evidence="13">The sequence shown here is derived from an EMBL/GenBank/DDBJ whole genome shotgun (WGS) entry which is preliminary data.</text>
</comment>
<dbReference type="InterPro" id="IPR001270">
    <property type="entry name" value="ClpA/B"/>
</dbReference>
<keyword evidence="4 13" id="KW-0548">Nucleotidyltransferase</keyword>
<dbReference type="SUPFAM" id="SSF52540">
    <property type="entry name" value="P-loop containing nucleoside triphosphate hydrolases"/>
    <property type="match status" value="1"/>
</dbReference>
<dbReference type="InterPro" id="IPR045085">
    <property type="entry name" value="HLD_clamp_pol_III_gamma_tau"/>
</dbReference>
<dbReference type="AlphaFoldDB" id="A0A7X2HC24"/>
<evidence type="ECO:0000256" key="4">
    <source>
        <dbReference type="ARBA" id="ARBA00022695"/>
    </source>
</evidence>
<keyword evidence="6" id="KW-0479">Metal-binding</keyword>
<dbReference type="PRINTS" id="PR00300">
    <property type="entry name" value="CLPPROTEASEA"/>
</dbReference>
<keyword evidence="8" id="KW-0862">Zinc</keyword>
<dbReference type="GO" id="GO:0005524">
    <property type="term" value="F:ATP binding"/>
    <property type="evidence" value="ECO:0007669"/>
    <property type="project" value="UniProtKB-KW"/>
</dbReference>
<dbReference type="PANTHER" id="PTHR11669:SF0">
    <property type="entry name" value="PROTEIN STICHEL-LIKE 2"/>
    <property type="match status" value="1"/>
</dbReference>
<organism evidence="13 14">
    <name type="scientific">Paenibacillus monticola</name>
    <dbReference type="NCBI Taxonomy" id="2666075"/>
    <lineage>
        <taxon>Bacteria</taxon>
        <taxon>Bacillati</taxon>
        <taxon>Bacillota</taxon>
        <taxon>Bacilli</taxon>
        <taxon>Bacillales</taxon>
        <taxon>Paenibacillaceae</taxon>
        <taxon>Paenibacillus</taxon>
    </lineage>
</organism>
<feature type="domain" description="AAA+ ATPase" evidence="12">
    <location>
        <begin position="37"/>
        <end position="179"/>
    </location>
</feature>
<accession>A0A7X2HC24</accession>
<dbReference type="PANTHER" id="PTHR11669">
    <property type="entry name" value="REPLICATION FACTOR C / DNA POLYMERASE III GAMMA-TAU SUBUNIT"/>
    <property type="match status" value="1"/>
</dbReference>
<dbReference type="GO" id="GO:0046872">
    <property type="term" value="F:metal ion binding"/>
    <property type="evidence" value="ECO:0007669"/>
    <property type="project" value="UniProtKB-KW"/>
</dbReference>
<dbReference type="FunFam" id="3.40.50.300:FF:000014">
    <property type="entry name" value="DNA polymerase III subunit gamma/tau"/>
    <property type="match status" value="1"/>
</dbReference>
<evidence type="ECO:0000256" key="8">
    <source>
        <dbReference type="ARBA" id="ARBA00022833"/>
    </source>
</evidence>
<dbReference type="InterPro" id="IPR022754">
    <property type="entry name" value="DNA_pol_III_gamma-3"/>
</dbReference>
<dbReference type="EC" id="2.7.7.7" evidence="2"/>
<dbReference type="InterPro" id="IPR048448">
    <property type="entry name" value="DnaX-like_C"/>
</dbReference>
<dbReference type="SUPFAM" id="SSF48019">
    <property type="entry name" value="post-AAA+ oligomerization domain-like"/>
    <property type="match status" value="1"/>
</dbReference>
<protein>
    <recommendedName>
        <fullName evidence="2">DNA-directed DNA polymerase</fullName>
        <ecNumber evidence="2">2.7.7.7</ecNumber>
    </recommendedName>
</protein>
<evidence type="ECO:0000256" key="5">
    <source>
        <dbReference type="ARBA" id="ARBA00022705"/>
    </source>
</evidence>
<dbReference type="InterPro" id="IPR003593">
    <property type="entry name" value="AAA+_ATPase"/>
</dbReference>
<evidence type="ECO:0000256" key="10">
    <source>
        <dbReference type="ARBA" id="ARBA00022932"/>
    </source>
</evidence>
<dbReference type="Proteomes" id="UP000463051">
    <property type="component" value="Unassembled WGS sequence"/>
</dbReference>
<dbReference type="InterPro" id="IPR050238">
    <property type="entry name" value="DNA_Rep/Repair_Clamp_Loader"/>
</dbReference>
<evidence type="ECO:0000256" key="6">
    <source>
        <dbReference type="ARBA" id="ARBA00022723"/>
    </source>
</evidence>
<keyword evidence="14" id="KW-1185">Reference proteome</keyword>
<evidence type="ECO:0000256" key="7">
    <source>
        <dbReference type="ARBA" id="ARBA00022741"/>
    </source>
</evidence>
<dbReference type="NCBIfam" id="TIGR02397">
    <property type="entry name" value="dnaX_nterm"/>
    <property type="match status" value="1"/>
</dbReference>